<protein>
    <submittedName>
        <fullName evidence="1">Uncharacterized protein</fullName>
    </submittedName>
</protein>
<sequence>MSHRSRTVSYSTWTLDTTVSSDANTSISGSSVSTFTGPGSLAGKALFNVGRLTLRGVEQIIISRRLSVIATHFPHRNTDRIAGLTEMYADLLELSRIHFYSDAIRTRALQLLFAQIASRSTLHLINAISVWPLTEVNLLLSELLECFDPRRSLVEDHPKHVLLSVYQQHLSKWEEHSLAPLINFLQDFATSDEQRWSSICASGFLDLLLQLYISDFTDPLVSKTLPSNRTTLSAACNSFLVEALGNRSAYETFQLHPVSGLWSRWPMLQLMLESPDATRCTRRRQAWANLDKRNIQWRISSVFNSLVLEWNRTRRPHTMFEEPRLYDQFVDLLEFSG</sequence>
<gene>
    <name evidence="1" type="ORF">F5878DRAFT_137852</name>
</gene>
<keyword evidence="2" id="KW-1185">Reference proteome</keyword>
<evidence type="ECO:0000313" key="1">
    <source>
        <dbReference type="EMBL" id="KAJ3844348.1"/>
    </source>
</evidence>
<comment type="caution">
    <text evidence="1">The sequence shown here is derived from an EMBL/GenBank/DDBJ whole genome shotgun (WGS) entry which is preliminary data.</text>
</comment>
<reference evidence="1" key="1">
    <citation type="submission" date="2022-08" db="EMBL/GenBank/DDBJ databases">
        <authorList>
            <consortium name="DOE Joint Genome Institute"/>
            <person name="Min B."/>
            <person name="Riley R."/>
            <person name="Sierra-Patev S."/>
            <person name="Naranjo-Ortiz M."/>
            <person name="Looney B."/>
            <person name="Konkel Z."/>
            <person name="Slot J.C."/>
            <person name="Sakamoto Y."/>
            <person name="Steenwyk J.L."/>
            <person name="Rokas A."/>
            <person name="Carro J."/>
            <person name="Camarero S."/>
            <person name="Ferreira P."/>
            <person name="Molpeceres G."/>
            <person name="Ruiz-Duenas F.J."/>
            <person name="Serrano A."/>
            <person name="Henrissat B."/>
            <person name="Drula E."/>
            <person name="Hughes K.W."/>
            <person name="Mata J.L."/>
            <person name="Ishikawa N.K."/>
            <person name="Vargas-Isla R."/>
            <person name="Ushijima S."/>
            <person name="Smith C.A."/>
            <person name="Ahrendt S."/>
            <person name="Andreopoulos W."/>
            <person name="He G."/>
            <person name="Labutti K."/>
            <person name="Lipzen A."/>
            <person name="Ng V."/>
            <person name="Sandor L."/>
            <person name="Barry K."/>
            <person name="Martinez A.T."/>
            <person name="Xiao Y."/>
            <person name="Gibbons J.G."/>
            <person name="Terashima K."/>
            <person name="Hibbett D.S."/>
            <person name="Grigoriev I.V."/>
        </authorList>
    </citation>
    <scope>NUCLEOTIDE SEQUENCE</scope>
    <source>
        <strain evidence="1">TFB9207</strain>
    </source>
</reference>
<proteinExistence type="predicted"/>
<accession>A0AA38PKJ5</accession>
<organism evidence="1 2">
    <name type="scientific">Lentinula raphanica</name>
    <dbReference type="NCBI Taxonomy" id="153919"/>
    <lineage>
        <taxon>Eukaryota</taxon>
        <taxon>Fungi</taxon>
        <taxon>Dikarya</taxon>
        <taxon>Basidiomycota</taxon>
        <taxon>Agaricomycotina</taxon>
        <taxon>Agaricomycetes</taxon>
        <taxon>Agaricomycetidae</taxon>
        <taxon>Agaricales</taxon>
        <taxon>Marasmiineae</taxon>
        <taxon>Omphalotaceae</taxon>
        <taxon>Lentinula</taxon>
    </lineage>
</organism>
<dbReference type="EMBL" id="MU805955">
    <property type="protein sequence ID" value="KAJ3844348.1"/>
    <property type="molecule type" value="Genomic_DNA"/>
</dbReference>
<dbReference type="Proteomes" id="UP001163846">
    <property type="component" value="Unassembled WGS sequence"/>
</dbReference>
<dbReference type="AlphaFoldDB" id="A0AA38PKJ5"/>
<evidence type="ECO:0000313" key="2">
    <source>
        <dbReference type="Proteomes" id="UP001163846"/>
    </source>
</evidence>
<name>A0AA38PKJ5_9AGAR</name>